<gene>
    <name evidence="1" type="ORF">HXM93_05510</name>
</gene>
<proteinExistence type="predicted"/>
<name>A0A930DN65_9FIRM</name>
<accession>A0A930DN65</accession>
<reference evidence="1" key="1">
    <citation type="submission" date="2020-04" db="EMBL/GenBank/DDBJ databases">
        <title>Deep metagenomics examines the oral microbiome during advanced dental caries in children, revealing novel taxa and co-occurrences with host molecules.</title>
        <authorList>
            <person name="Baker J.L."/>
            <person name="Morton J.T."/>
            <person name="Dinis M."/>
            <person name="Alvarez R."/>
            <person name="Tran N.C."/>
            <person name="Knight R."/>
            <person name="Edlund A."/>
        </authorList>
    </citation>
    <scope>NUCLEOTIDE SEQUENCE</scope>
    <source>
        <strain evidence="1">JCVI_24_bin.2</strain>
    </source>
</reference>
<dbReference type="Proteomes" id="UP000709351">
    <property type="component" value="Unassembled WGS sequence"/>
</dbReference>
<evidence type="ECO:0000313" key="2">
    <source>
        <dbReference type="Proteomes" id="UP000709351"/>
    </source>
</evidence>
<dbReference type="EMBL" id="JABZRD010000317">
    <property type="protein sequence ID" value="MBF1283973.1"/>
    <property type="molecule type" value="Genomic_DNA"/>
</dbReference>
<dbReference type="AlphaFoldDB" id="A0A930DN65"/>
<dbReference type="Pfam" id="PF12784">
    <property type="entry name" value="PDDEXK_2"/>
    <property type="match status" value="1"/>
</dbReference>
<protein>
    <submittedName>
        <fullName evidence="1">PD-(D/E)XK nuclease family transposase</fullName>
    </submittedName>
</protein>
<comment type="caution">
    <text evidence="1">The sequence shown here is derived from an EMBL/GenBank/DDBJ whole genome shotgun (WGS) entry which is preliminary data.</text>
</comment>
<evidence type="ECO:0000313" key="1">
    <source>
        <dbReference type="EMBL" id="MBF1283973.1"/>
    </source>
</evidence>
<organism evidence="1 2">
    <name type="scientific">Oribacterium parvum</name>
    <dbReference type="NCBI Taxonomy" id="1501329"/>
    <lineage>
        <taxon>Bacteria</taxon>
        <taxon>Bacillati</taxon>
        <taxon>Bacillota</taxon>
        <taxon>Clostridia</taxon>
        <taxon>Lachnospirales</taxon>
        <taxon>Lachnospiraceae</taxon>
        <taxon>Oribacterium</taxon>
    </lineage>
</organism>
<sequence>MLGKVKRHKISREEKRAILAEFTLMDDIFMRVVLQDVKCTEYILKVLMEKKIKVKEQHLQMDLKNLQGRSLLLDCLCEDEDGKLYNIEMQNDLEGASPKRARYHASLLDMHSLDAGEKFTQLPESYVIFIVKKDILNLQKQIYYVDRRIRDSEEYFSDGSHIIYLNTEITEENAFGDLVRDFQRKNPQEMHSSVLARRVKELKESSMERKGGTAMNMALEKLLAVGREEGREEGESRTAQLMGVLAEQGRLEDIKKASLDQEFRKQLLRELKL</sequence>